<dbReference type="AlphaFoldDB" id="A0A5E4PYS5"/>
<evidence type="ECO:0000313" key="8">
    <source>
        <dbReference type="Proteomes" id="UP000324832"/>
    </source>
</evidence>
<evidence type="ECO:0000256" key="5">
    <source>
        <dbReference type="ARBA" id="ARBA00023004"/>
    </source>
</evidence>
<dbReference type="SUPFAM" id="SSF52540">
    <property type="entry name" value="P-loop containing nucleoside triphosphate hydrolases"/>
    <property type="match status" value="1"/>
</dbReference>
<evidence type="ECO:0000256" key="6">
    <source>
        <dbReference type="ARBA" id="ARBA00023014"/>
    </source>
</evidence>
<keyword evidence="2" id="KW-0479">Metal-binding</keyword>
<evidence type="ECO:0000256" key="4">
    <source>
        <dbReference type="ARBA" id="ARBA00022840"/>
    </source>
</evidence>
<dbReference type="PANTHER" id="PTHR23264:SF35">
    <property type="entry name" value="CYTOSOLIC FE-S CLUSTER ASSEMBLY FACTOR NUBP1"/>
    <property type="match status" value="1"/>
</dbReference>
<evidence type="ECO:0000256" key="1">
    <source>
        <dbReference type="ARBA" id="ARBA00022485"/>
    </source>
</evidence>
<dbReference type="GO" id="GO:0140663">
    <property type="term" value="F:ATP-dependent FeS chaperone activity"/>
    <property type="evidence" value="ECO:0007669"/>
    <property type="project" value="InterPro"/>
</dbReference>
<dbReference type="EMBL" id="FZQP02000782">
    <property type="protein sequence ID" value="VVC90419.1"/>
    <property type="molecule type" value="Genomic_DNA"/>
</dbReference>
<dbReference type="GO" id="GO:0016226">
    <property type="term" value="P:iron-sulfur cluster assembly"/>
    <property type="evidence" value="ECO:0007669"/>
    <property type="project" value="InterPro"/>
</dbReference>
<evidence type="ECO:0000313" key="7">
    <source>
        <dbReference type="EMBL" id="VVC90419.1"/>
    </source>
</evidence>
<dbReference type="InterPro" id="IPR027417">
    <property type="entry name" value="P-loop_NTPase"/>
</dbReference>
<keyword evidence="1" id="KW-0004">4Fe-4S</keyword>
<dbReference type="InterPro" id="IPR019591">
    <property type="entry name" value="Mrp/NBP35_ATP-bd"/>
</dbReference>
<keyword evidence="4" id="KW-0067">ATP-binding</keyword>
<organism evidence="7 8">
    <name type="scientific">Leptidea sinapis</name>
    <dbReference type="NCBI Taxonomy" id="189913"/>
    <lineage>
        <taxon>Eukaryota</taxon>
        <taxon>Metazoa</taxon>
        <taxon>Ecdysozoa</taxon>
        <taxon>Arthropoda</taxon>
        <taxon>Hexapoda</taxon>
        <taxon>Insecta</taxon>
        <taxon>Pterygota</taxon>
        <taxon>Neoptera</taxon>
        <taxon>Endopterygota</taxon>
        <taxon>Lepidoptera</taxon>
        <taxon>Glossata</taxon>
        <taxon>Ditrysia</taxon>
        <taxon>Papilionoidea</taxon>
        <taxon>Pieridae</taxon>
        <taxon>Dismorphiinae</taxon>
        <taxon>Leptidea</taxon>
    </lineage>
</organism>
<dbReference type="GO" id="GO:0051539">
    <property type="term" value="F:4 iron, 4 sulfur cluster binding"/>
    <property type="evidence" value="ECO:0007669"/>
    <property type="project" value="UniProtKB-KW"/>
</dbReference>
<keyword evidence="3" id="KW-0547">Nucleotide-binding</keyword>
<reference evidence="7 8" key="1">
    <citation type="submission" date="2017-07" db="EMBL/GenBank/DDBJ databases">
        <authorList>
            <person name="Talla V."/>
            <person name="Backstrom N."/>
        </authorList>
    </citation>
    <scope>NUCLEOTIDE SEQUENCE [LARGE SCALE GENOMIC DNA]</scope>
</reference>
<dbReference type="Pfam" id="PF10609">
    <property type="entry name" value="ParA"/>
    <property type="match status" value="2"/>
</dbReference>
<dbReference type="InterPro" id="IPR033756">
    <property type="entry name" value="YlxH/NBP35"/>
</dbReference>
<gene>
    <name evidence="7" type="ORF">LSINAPIS_LOCUS3329</name>
</gene>
<dbReference type="CDD" id="cd02037">
    <property type="entry name" value="Mrp_NBP35"/>
    <property type="match status" value="1"/>
</dbReference>
<dbReference type="GO" id="GO:0046872">
    <property type="term" value="F:metal ion binding"/>
    <property type="evidence" value="ECO:0007669"/>
    <property type="project" value="UniProtKB-KW"/>
</dbReference>
<dbReference type="InterPro" id="IPR000808">
    <property type="entry name" value="Mrp-like_CS"/>
</dbReference>
<sequence length="230" mass="24001">MSSIPENAPNHCPGPQSEEAGKVSACAGCPNQNVCASGPTGPDPAIAIIKEKLSNVKHKILILSGKGGVGKSTVTSLLGNALAASNPDINYVKDNLSLMSIGFLLSSPDDAVIWRGPKKNVDWGDLDYLLIDTPPGTSDEHLSAVQYLRGAGLRGAVVVSTPQEVALLDVRKEIQFCRKVGVPVLGLVENMALFLCEEMGVPLLGCLPLDPLLAQIIASCESSSGQETSS</sequence>
<protein>
    <recommendedName>
        <fullName evidence="9">Cytosolic Fe-S cluster assembly factor NUBP1 homolog</fullName>
    </recommendedName>
</protein>
<proteinExistence type="predicted"/>
<dbReference type="PROSITE" id="PS01215">
    <property type="entry name" value="MRP"/>
    <property type="match status" value="1"/>
</dbReference>
<dbReference type="GO" id="GO:0005524">
    <property type="term" value="F:ATP binding"/>
    <property type="evidence" value="ECO:0007669"/>
    <property type="project" value="UniProtKB-KW"/>
</dbReference>
<keyword evidence="5" id="KW-0408">Iron</keyword>
<keyword evidence="6" id="KW-0411">Iron-sulfur</keyword>
<evidence type="ECO:0000256" key="2">
    <source>
        <dbReference type="ARBA" id="ARBA00022723"/>
    </source>
</evidence>
<dbReference type="GO" id="GO:0005829">
    <property type="term" value="C:cytosol"/>
    <property type="evidence" value="ECO:0007669"/>
    <property type="project" value="TreeGrafter"/>
</dbReference>
<name>A0A5E4PYS5_9NEOP</name>
<dbReference type="Proteomes" id="UP000324832">
    <property type="component" value="Unassembled WGS sequence"/>
</dbReference>
<dbReference type="PANTHER" id="PTHR23264">
    <property type="entry name" value="NUCLEOTIDE-BINDING PROTEIN NBP35 YEAST -RELATED"/>
    <property type="match status" value="1"/>
</dbReference>
<accession>A0A5E4PYS5</accession>
<evidence type="ECO:0000256" key="3">
    <source>
        <dbReference type="ARBA" id="ARBA00022741"/>
    </source>
</evidence>
<dbReference type="Gene3D" id="3.40.50.300">
    <property type="entry name" value="P-loop containing nucleotide triphosphate hydrolases"/>
    <property type="match status" value="2"/>
</dbReference>
<keyword evidence="8" id="KW-1185">Reference proteome</keyword>
<evidence type="ECO:0008006" key="9">
    <source>
        <dbReference type="Google" id="ProtNLM"/>
    </source>
</evidence>